<dbReference type="EMBL" id="BNJK01000001">
    <property type="protein sequence ID" value="GHO94531.1"/>
    <property type="molecule type" value="Genomic_DNA"/>
</dbReference>
<dbReference type="PANTHER" id="PTHR24220">
    <property type="entry name" value="IMPORT ATP-BINDING PROTEIN"/>
    <property type="match status" value="1"/>
</dbReference>
<evidence type="ECO:0000313" key="6">
    <source>
        <dbReference type="EMBL" id="GHO94531.1"/>
    </source>
</evidence>
<dbReference type="PROSITE" id="PS50893">
    <property type="entry name" value="ABC_TRANSPORTER_2"/>
    <property type="match status" value="1"/>
</dbReference>
<evidence type="ECO:0000256" key="2">
    <source>
        <dbReference type="ARBA" id="ARBA00022741"/>
    </source>
</evidence>
<keyword evidence="3 6" id="KW-0067">ATP-binding</keyword>
<dbReference type="AlphaFoldDB" id="A0A8J3IQN0"/>
<dbReference type="SUPFAM" id="SSF52540">
    <property type="entry name" value="P-loop containing nucleoside triphosphate hydrolases"/>
    <property type="match status" value="1"/>
</dbReference>
<dbReference type="InterPro" id="IPR027417">
    <property type="entry name" value="P-loop_NTPase"/>
</dbReference>
<evidence type="ECO:0000256" key="1">
    <source>
        <dbReference type="ARBA" id="ARBA00022448"/>
    </source>
</evidence>
<dbReference type="InterPro" id="IPR003439">
    <property type="entry name" value="ABC_transporter-like_ATP-bd"/>
</dbReference>
<sequence length="314" mass="34393">MAHDNNNPSWSNAFGSHSLTTPVPAVGEHSGNTVQRQMSGTDIHDQTTLHNTLAAATGVVDANPNITPVIRVRHLRKTYMLGQTPVYALRDVSLDVYPGEFVAIMGPSGSGKSTFMNTLGCLDRPSSGEYWLAGSLVSSMPSEALARARNRLIGFVFQSFNLLSKASALSNVELPMIYAGVSKETRLRRARQALQLVGLGSRMDHKPMQLSGGQQQRVAIARSLVNSPSLLLADEPTGNLDSRTSVEIMALLQELNQQGLTIVLVTHEPDIASYTSRQVVFRDGRVMRDEPNLNPRDAEEEWQRIVAENPDNDY</sequence>
<feature type="region of interest" description="Disordered" evidence="4">
    <location>
        <begin position="1"/>
        <end position="32"/>
    </location>
</feature>
<dbReference type="PANTHER" id="PTHR24220:SF86">
    <property type="entry name" value="ABC TRANSPORTER ABCH.1"/>
    <property type="match status" value="1"/>
</dbReference>
<organism evidence="6 7">
    <name type="scientific">Reticulibacter mediterranei</name>
    <dbReference type="NCBI Taxonomy" id="2778369"/>
    <lineage>
        <taxon>Bacteria</taxon>
        <taxon>Bacillati</taxon>
        <taxon>Chloroflexota</taxon>
        <taxon>Ktedonobacteria</taxon>
        <taxon>Ktedonobacterales</taxon>
        <taxon>Reticulibacteraceae</taxon>
        <taxon>Reticulibacter</taxon>
    </lineage>
</organism>
<evidence type="ECO:0000256" key="3">
    <source>
        <dbReference type="ARBA" id="ARBA00022840"/>
    </source>
</evidence>
<comment type="caution">
    <text evidence="6">The sequence shown here is derived from an EMBL/GenBank/DDBJ whole genome shotgun (WGS) entry which is preliminary data.</text>
</comment>
<dbReference type="SMART" id="SM00382">
    <property type="entry name" value="AAA"/>
    <property type="match status" value="1"/>
</dbReference>
<dbReference type="GO" id="GO:0005524">
    <property type="term" value="F:ATP binding"/>
    <property type="evidence" value="ECO:0007669"/>
    <property type="project" value="UniProtKB-KW"/>
</dbReference>
<evidence type="ECO:0000259" key="5">
    <source>
        <dbReference type="PROSITE" id="PS50893"/>
    </source>
</evidence>
<dbReference type="Gene3D" id="3.40.50.300">
    <property type="entry name" value="P-loop containing nucleotide triphosphate hydrolases"/>
    <property type="match status" value="1"/>
</dbReference>
<dbReference type="GO" id="GO:0005886">
    <property type="term" value="C:plasma membrane"/>
    <property type="evidence" value="ECO:0007669"/>
    <property type="project" value="TreeGrafter"/>
</dbReference>
<keyword evidence="7" id="KW-1185">Reference proteome</keyword>
<dbReference type="InterPro" id="IPR017871">
    <property type="entry name" value="ABC_transporter-like_CS"/>
</dbReference>
<dbReference type="CDD" id="cd03255">
    <property type="entry name" value="ABC_MJ0796_LolCDE_FtsE"/>
    <property type="match status" value="1"/>
</dbReference>
<name>A0A8J3IQN0_9CHLR</name>
<protein>
    <submittedName>
        <fullName evidence="6">Macrolide export ATP-binding/permease protein MacB</fullName>
    </submittedName>
</protein>
<reference evidence="6" key="1">
    <citation type="submission" date="2020-10" db="EMBL/GenBank/DDBJ databases">
        <title>Taxonomic study of unclassified bacteria belonging to the class Ktedonobacteria.</title>
        <authorList>
            <person name="Yabe S."/>
            <person name="Wang C.M."/>
            <person name="Zheng Y."/>
            <person name="Sakai Y."/>
            <person name="Cavaletti L."/>
            <person name="Monciardini P."/>
            <person name="Donadio S."/>
        </authorList>
    </citation>
    <scope>NUCLEOTIDE SEQUENCE</scope>
    <source>
        <strain evidence="6">ID150040</strain>
    </source>
</reference>
<proteinExistence type="predicted"/>
<dbReference type="InterPro" id="IPR003593">
    <property type="entry name" value="AAA+_ATPase"/>
</dbReference>
<feature type="compositionally biased region" description="Polar residues" evidence="4">
    <location>
        <begin position="1"/>
        <end position="21"/>
    </location>
</feature>
<dbReference type="Pfam" id="PF00005">
    <property type="entry name" value="ABC_tran"/>
    <property type="match status" value="1"/>
</dbReference>
<keyword evidence="2" id="KW-0547">Nucleotide-binding</keyword>
<dbReference type="Proteomes" id="UP000597444">
    <property type="component" value="Unassembled WGS sequence"/>
</dbReference>
<dbReference type="GO" id="GO:0098796">
    <property type="term" value="C:membrane protein complex"/>
    <property type="evidence" value="ECO:0007669"/>
    <property type="project" value="UniProtKB-ARBA"/>
</dbReference>
<dbReference type="InterPro" id="IPR017911">
    <property type="entry name" value="MacB-like_ATP-bd"/>
</dbReference>
<dbReference type="PROSITE" id="PS00211">
    <property type="entry name" value="ABC_TRANSPORTER_1"/>
    <property type="match status" value="1"/>
</dbReference>
<evidence type="ECO:0000313" key="7">
    <source>
        <dbReference type="Proteomes" id="UP000597444"/>
    </source>
</evidence>
<evidence type="ECO:0000256" key="4">
    <source>
        <dbReference type="SAM" id="MobiDB-lite"/>
    </source>
</evidence>
<dbReference type="InterPro" id="IPR015854">
    <property type="entry name" value="ABC_transpr_LolD-like"/>
</dbReference>
<feature type="domain" description="ABC transporter" evidence="5">
    <location>
        <begin position="70"/>
        <end position="308"/>
    </location>
</feature>
<gene>
    <name evidence="6" type="primary">macB_1</name>
    <name evidence="6" type="ORF">KSF_045790</name>
</gene>
<dbReference type="GO" id="GO:0016887">
    <property type="term" value="F:ATP hydrolysis activity"/>
    <property type="evidence" value="ECO:0007669"/>
    <property type="project" value="InterPro"/>
</dbReference>
<dbReference type="FunFam" id="3.40.50.300:FF:000032">
    <property type="entry name" value="Export ABC transporter ATP-binding protein"/>
    <property type="match status" value="1"/>
</dbReference>
<keyword evidence="1" id="KW-0813">Transport</keyword>
<dbReference type="GO" id="GO:0022857">
    <property type="term" value="F:transmembrane transporter activity"/>
    <property type="evidence" value="ECO:0007669"/>
    <property type="project" value="TreeGrafter"/>
</dbReference>
<accession>A0A8J3IQN0</accession>